<dbReference type="GO" id="GO:0020037">
    <property type="term" value="F:heme binding"/>
    <property type="evidence" value="ECO:0007669"/>
    <property type="project" value="InterPro"/>
</dbReference>
<dbReference type="SUPFAM" id="SSF48264">
    <property type="entry name" value="Cytochrome P450"/>
    <property type="match status" value="1"/>
</dbReference>
<dbReference type="GO" id="GO:0016705">
    <property type="term" value="F:oxidoreductase activity, acting on paired donors, with incorporation or reduction of molecular oxygen"/>
    <property type="evidence" value="ECO:0007669"/>
    <property type="project" value="InterPro"/>
</dbReference>
<dbReference type="GO" id="GO:0005506">
    <property type="term" value="F:iron ion binding"/>
    <property type="evidence" value="ECO:0007669"/>
    <property type="project" value="InterPro"/>
</dbReference>
<dbReference type="GO" id="GO:0004497">
    <property type="term" value="F:monooxygenase activity"/>
    <property type="evidence" value="ECO:0007669"/>
    <property type="project" value="InterPro"/>
</dbReference>
<dbReference type="InterPro" id="IPR001128">
    <property type="entry name" value="Cyt_P450"/>
</dbReference>
<proteinExistence type="predicted"/>
<dbReference type="Pfam" id="PF00067">
    <property type="entry name" value="p450"/>
    <property type="match status" value="1"/>
</dbReference>
<dbReference type="EMBL" id="SGPM01000152">
    <property type="protein sequence ID" value="THH28890.1"/>
    <property type="molecule type" value="Genomic_DNA"/>
</dbReference>
<evidence type="ECO:0000313" key="2">
    <source>
        <dbReference type="Proteomes" id="UP000308730"/>
    </source>
</evidence>
<dbReference type="AlphaFoldDB" id="A0A4S4MZN8"/>
<dbReference type="Proteomes" id="UP000308730">
    <property type="component" value="Unassembled WGS sequence"/>
</dbReference>
<dbReference type="PANTHER" id="PTHR24299:SF21">
    <property type="entry name" value="OS09G0441600 PROTEIN"/>
    <property type="match status" value="1"/>
</dbReference>
<keyword evidence="2" id="KW-1185">Reference proteome</keyword>
<sequence>MVFTVVELIAFSTIFLLAGAAVISRVRISQPPELPGPKRLPLVGNVFTGVPHEEMAAFAKEFGSIFSLNLFGTKAIVVTSVATARELFVKRFGTYSNRLPLKTIEL</sequence>
<comment type="caution">
    <text evidence="1">The sequence shown here is derived from an EMBL/GenBank/DDBJ whole genome shotgun (WGS) entry which is preliminary data.</text>
</comment>
<gene>
    <name evidence="1" type="ORF">EUX98_g5311</name>
</gene>
<reference evidence="1 2" key="1">
    <citation type="submission" date="2019-02" db="EMBL/GenBank/DDBJ databases">
        <title>Genome sequencing of the rare red list fungi Antrodiella citrinella (Flaviporus citrinellus).</title>
        <authorList>
            <person name="Buettner E."/>
            <person name="Kellner H."/>
        </authorList>
    </citation>
    <scope>NUCLEOTIDE SEQUENCE [LARGE SCALE GENOMIC DNA]</scope>
    <source>
        <strain evidence="1 2">DSM 108506</strain>
    </source>
</reference>
<protein>
    <submittedName>
        <fullName evidence="1">Uncharacterized protein</fullName>
    </submittedName>
</protein>
<dbReference type="Gene3D" id="1.10.630.10">
    <property type="entry name" value="Cytochrome P450"/>
    <property type="match status" value="1"/>
</dbReference>
<organism evidence="1 2">
    <name type="scientific">Antrodiella citrinella</name>
    <dbReference type="NCBI Taxonomy" id="2447956"/>
    <lineage>
        <taxon>Eukaryota</taxon>
        <taxon>Fungi</taxon>
        <taxon>Dikarya</taxon>
        <taxon>Basidiomycota</taxon>
        <taxon>Agaricomycotina</taxon>
        <taxon>Agaricomycetes</taxon>
        <taxon>Polyporales</taxon>
        <taxon>Steccherinaceae</taxon>
        <taxon>Antrodiella</taxon>
    </lineage>
</organism>
<name>A0A4S4MZN8_9APHY</name>
<accession>A0A4S4MZN8</accession>
<dbReference type="PANTHER" id="PTHR24299">
    <property type="entry name" value="CYTOCHROME P450 FAMILY 1"/>
    <property type="match status" value="1"/>
</dbReference>
<evidence type="ECO:0000313" key="1">
    <source>
        <dbReference type="EMBL" id="THH28890.1"/>
    </source>
</evidence>
<dbReference type="InterPro" id="IPR036396">
    <property type="entry name" value="Cyt_P450_sf"/>
</dbReference>
<dbReference type="OrthoDB" id="1055148at2759"/>